<feature type="region of interest" description="Disordered" evidence="1">
    <location>
        <begin position="843"/>
        <end position="864"/>
    </location>
</feature>
<feature type="compositionally biased region" description="Basic and acidic residues" evidence="1">
    <location>
        <begin position="548"/>
        <end position="558"/>
    </location>
</feature>
<feature type="compositionally biased region" description="Polar residues" evidence="1">
    <location>
        <begin position="62"/>
        <end position="71"/>
    </location>
</feature>
<dbReference type="STRING" id="765440.A0A0C3FUL4"/>
<reference evidence="3" key="2">
    <citation type="submission" date="2015-01" db="EMBL/GenBank/DDBJ databases">
        <title>Evolutionary Origins and Diversification of the Mycorrhizal Mutualists.</title>
        <authorList>
            <consortium name="DOE Joint Genome Institute"/>
            <consortium name="Mycorrhizal Genomics Consortium"/>
            <person name="Kohler A."/>
            <person name="Kuo A."/>
            <person name="Nagy L.G."/>
            <person name="Floudas D."/>
            <person name="Copeland A."/>
            <person name="Barry K.W."/>
            <person name="Cichocki N."/>
            <person name="Veneault-Fourrey C."/>
            <person name="LaButti K."/>
            <person name="Lindquist E.A."/>
            <person name="Lipzen A."/>
            <person name="Lundell T."/>
            <person name="Morin E."/>
            <person name="Murat C."/>
            <person name="Riley R."/>
            <person name="Ohm R."/>
            <person name="Sun H."/>
            <person name="Tunlid A."/>
            <person name="Henrissat B."/>
            <person name="Grigoriev I.V."/>
            <person name="Hibbett D.S."/>
            <person name="Martin F."/>
        </authorList>
    </citation>
    <scope>NUCLEOTIDE SEQUENCE [LARGE SCALE GENOMIC DNA]</scope>
    <source>
        <strain evidence="3">F 1598</strain>
    </source>
</reference>
<dbReference type="AlphaFoldDB" id="A0A0C3FUL4"/>
<feature type="region of interest" description="Disordered" evidence="1">
    <location>
        <begin position="62"/>
        <end position="107"/>
    </location>
</feature>
<name>A0A0C3FUL4_PILCF</name>
<feature type="region of interest" description="Disordered" evidence="1">
    <location>
        <begin position="610"/>
        <end position="653"/>
    </location>
</feature>
<dbReference type="Proteomes" id="UP000054166">
    <property type="component" value="Unassembled WGS sequence"/>
</dbReference>
<dbReference type="HOGENOM" id="CLU_373016_0_0_1"/>
<proteinExistence type="predicted"/>
<feature type="compositionally biased region" description="Acidic residues" evidence="1">
    <location>
        <begin position="843"/>
        <end position="854"/>
    </location>
</feature>
<dbReference type="InParanoid" id="A0A0C3FUL4"/>
<feature type="region of interest" description="Disordered" evidence="1">
    <location>
        <begin position="546"/>
        <end position="598"/>
    </location>
</feature>
<accession>A0A0C3FUL4</accession>
<dbReference type="EMBL" id="KN832992">
    <property type="protein sequence ID" value="KIM83099.1"/>
    <property type="molecule type" value="Genomic_DNA"/>
</dbReference>
<evidence type="ECO:0000313" key="3">
    <source>
        <dbReference type="Proteomes" id="UP000054166"/>
    </source>
</evidence>
<sequence length="864" mass="95172">MGRPAWANEAQWTWLTDQAADYMKIKGDKKQTAKFWPTYLDGWKERWPTPALTDLVRDTDNTASTNASTEADSGEVSAVPVTATVEDTDNTASTNASTEDDSGEVPTVAAAATVKKKVKKPLTVGTRLKQWINNHTRKTSSGEGKTKLLDLSGKAARRWQPYQAYSHLYYDTKLRPLVTNAYIEYCDGLPNGEHPDSLFKFRNRQLRVMLDNETSEVKALVMARCERTVSMKEEEEVESMLNEHLSELEIKEALRKKKIQALPASMMTVLDEVFRQCGFIGTLIVGGIDPDVSNSVMSMVFHTGKTATGLSFGDANPDLKASLTSSFNAFAHKCLVVGQSSSAITTAQIARGTPDNPGRTPSPSLQVGETEVVAHTGVPNPAGSEEYSNPGTSNALDGQVTAVVVDPVAGNVMVSKISIPALANQADLTDVGTSEVIGTNQADDADYNMAIDPTASDVGVPEMSTDESVARVDQSMDVDLIASDIGASGTLMIGLANSDDAPKIPSGNESNHGQPVLTRVGYLYEWERAENIKRNKNILTSLGLDNTGEQKAEGDRRRQQQMNTTFGGKGSIGQNRENPRSSNQAGSHEALNQNTDFSGKQVNARLTSRLRDASPANVSSSLPKAPTEAPLSDTSSTSTHTVPPSNTSMPVPLSDIEIPTRAASLKLPDSKHIPAWMLDAQRHFELVFSSEKHKPIIKMWLEYEALLGYPDNSRKNRLTNKSRPQQVYDWMQRHRLWDKAPPMDKSSEFGALWKVWWALLQPEWRIVDSLPLLRKESINEGWENLMKGGGNGFVLVILSLSWWMMREKDEMRAIVESSAAFEDVEWALQQMLHILRARREEGDEDGQVVEEEVDPNVRPKKRCV</sequence>
<organism evidence="2 3">
    <name type="scientific">Piloderma croceum (strain F 1598)</name>
    <dbReference type="NCBI Taxonomy" id="765440"/>
    <lineage>
        <taxon>Eukaryota</taxon>
        <taxon>Fungi</taxon>
        <taxon>Dikarya</taxon>
        <taxon>Basidiomycota</taxon>
        <taxon>Agaricomycotina</taxon>
        <taxon>Agaricomycetes</taxon>
        <taxon>Agaricomycetidae</taxon>
        <taxon>Atheliales</taxon>
        <taxon>Atheliaceae</taxon>
        <taxon>Piloderma</taxon>
    </lineage>
</organism>
<evidence type="ECO:0000313" key="2">
    <source>
        <dbReference type="EMBL" id="KIM83099.1"/>
    </source>
</evidence>
<gene>
    <name evidence="2" type="ORF">PILCRDRAFT_7513</name>
</gene>
<reference evidence="2 3" key="1">
    <citation type="submission" date="2014-04" db="EMBL/GenBank/DDBJ databases">
        <authorList>
            <consortium name="DOE Joint Genome Institute"/>
            <person name="Kuo A."/>
            <person name="Tarkka M."/>
            <person name="Buscot F."/>
            <person name="Kohler A."/>
            <person name="Nagy L.G."/>
            <person name="Floudas D."/>
            <person name="Copeland A."/>
            <person name="Barry K.W."/>
            <person name="Cichocki N."/>
            <person name="Veneault-Fourrey C."/>
            <person name="LaButti K."/>
            <person name="Lindquist E.A."/>
            <person name="Lipzen A."/>
            <person name="Lundell T."/>
            <person name="Morin E."/>
            <person name="Murat C."/>
            <person name="Sun H."/>
            <person name="Tunlid A."/>
            <person name="Henrissat B."/>
            <person name="Grigoriev I.V."/>
            <person name="Hibbett D.S."/>
            <person name="Martin F."/>
            <person name="Nordberg H.P."/>
            <person name="Cantor M.N."/>
            <person name="Hua S.X."/>
        </authorList>
    </citation>
    <scope>NUCLEOTIDE SEQUENCE [LARGE SCALE GENOMIC DNA]</scope>
    <source>
        <strain evidence="2 3">F 1598</strain>
    </source>
</reference>
<feature type="compositionally biased region" description="Low complexity" evidence="1">
    <location>
        <begin position="630"/>
        <end position="648"/>
    </location>
</feature>
<protein>
    <submittedName>
        <fullName evidence="2">Uncharacterized protein</fullName>
    </submittedName>
</protein>
<evidence type="ECO:0000256" key="1">
    <source>
        <dbReference type="SAM" id="MobiDB-lite"/>
    </source>
</evidence>
<dbReference type="OrthoDB" id="2803783at2759"/>
<feature type="compositionally biased region" description="Polar residues" evidence="1">
    <location>
        <begin position="560"/>
        <end position="598"/>
    </location>
</feature>
<keyword evidence="3" id="KW-1185">Reference proteome</keyword>